<dbReference type="AlphaFoldDB" id="A0A4Q2USR5"/>
<protein>
    <submittedName>
        <fullName evidence="1">Uncharacterized protein</fullName>
    </submittedName>
</protein>
<evidence type="ECO:0000313" key="2">
    <source>
        <dbReference type="Proteomes" id="UP000290407"/>
    </source>
</evidence>
<comment type="caution">
    <text evidence="1">The sequence shown here is derived from an EMBL/GenBank/DDBJ whole genome shotgun (WGS) entry which is preliminary data.</text>
</comment>
<proteinExistence type="predicted"/>
<dbReference type="Proteomes" id="UP000290407">
    <property type="component" value="Unassembled WGS sequence"/>
</dbReference>
<dbReference type="RefSeq" id="WP_129602235.1">
    <property type="nucleotide sequence ID" value="NZ_SBLB01000003.1"/>
</dbReference>
<sequence length="129" mass="14239">MTFINLTTLVVCLLTLGACQFTHPEHEIHFRVTNQTASALDQLRFSTADGQGQTAAYRLPAGASLTVPFRFANIDKTDGSYHMTYVHAATADTITREFGYYTNGHPLDKELVLDVFAGTVRIGRVAHSY</sequence>
<evidence type="ECO:0000313" key="1">
    <source>
        <dbReference type="EMBL" id="RYC69869.1"/>
    </source>
</evidence>
<organism evidence="1 2">
    <name type="scientific">Spirosoma sordidisoli</name>
    <dbReference type="NCBI Taxonomy" id="2502893"/>
    <lineage>
        <taxon>Bacteria</taxon>
        <taxon>Pseudomonadati</taxon>
        <taxon>Bacteroidota</taxon>
        <taxon>Cytophagia</taxon>
        <taxon>Cytophagales</taxon>
        <taxon>Cytophagaceae</taxon>
        <taxon>Spirosoma</taxon>
    </lineage>
</organism>
<gene>
    <name evidence="1" type="ORF">EQG79_14855</name>
</gene>
<keyword evidence="2" id="KW-1185">Reference proteome</keyword>
<reference evidence="1 2" key="1">
    <citation type="submission" date="2019-01" db="EMBL/GenBank/DDBJ databases">
        <title>Spirosoma flava sp. nov., a propanil-degrading bacterium isolated from herbicide-contaminated soil.</title>
        <authorList>
            <person name="Zhang L."/>
            <person name="Jiang J.-D."/>
        </authorList>
    </citation>
    <scope>NUCLEOTIDE SEQUENCE [LARGE SCALE GENOMIC DNA]</scope>
    <source>
        <strain evidence="1 2">TY50</strain>
    </source>
</reference>
<dbReference type="EMBL" id="SBLB01000003">
    <property type="protein sequence ID" value="RYC69869.1"/>
    <property type="molecule type" value="Genomic_DNA"/>
</dbReference>
<accession>A0A4Q2USR5</accession>
<name>A0A4Q2USR5_9BACT</name>